<evidence type="ECO:0000313" key="2">
    <source>
        <dbReference type="EMBL" id="TDO34324.1"/>
    </source>
</evidence>
<feature type="region of interest" description="Disordered" evidence="1">
    <location>
        <begin position="122"/>
        <end position="143"/>
    </location>
</feature>
<reference evidence="2 3" key="1">
    <citation type="submission" date="2019-03" db="EMBL/GenBank/DDBJ databases">
        <title>Genomic Encyclopedia of Type Strains, Phase III (KMG-III): the genomes of soil and plant-associated and newly described type strains.</title>
        <authorList>
            <person name="Whitman W."/>
        </authorList>
    </citation>
    <scope>NUCLEOTIDE SEQUENCE [LARGE SCALE GENOMIC DNA]</scope>
    <source>
        <strain evidence="2 3">VKM Ac-2527</strain>
    </source>
</reference>
<accession>A0A4R6JEL5</accession>
<evidence type="ECO:0000256" key="1">
    <source>
        <dbReference type="SAM" id="MobiDB-lite"/>
    </source>
</evidence>
<comment type="caution">
    <text evidence="2">The sequence shown here is derived from an EMBL/GenBank/DDBJ whole genome shotgun (WGS) entry which is preliminary data.</text>
</comment>
<evidence type="ECO:0000313" key="3">
    <source>
        <dbReference type="Proteomes" id="UP000295388"/>
    </source>
</evidence>
<organism evidence="2 3">
    <name type="scientific">Kribbella caucasensis</name>
    <dbReference type="NCBI Taxonomy" id="2512215"/>
    <lineage>
        <taxon>Bacteria</taxon>
        <taxon>Bacillati</taxon>
        <taxon>Actinomycetota</taxon>
        <taxon>Actinomycetes</taxon>
        <taxon>Propionibacteriales</taxon>
        <taxon>Kribbellaceae</taxon>
        <taxon>Kribbella</taxon>
    </lineage>
</organism>
<dbReference type="Proteomes" id="UP000295388">
    <property type="component" value="Unassembled WGS sequence"/>
</dbReference>
<keyword evidence="3" id="KW-1185">Reference proteome</keyword>
<dbReference type="EMBL" id="SNWQ01000027">
    <property type="protein sequence ID" value="TDO34324.1"/>
    <property type="molecule type" value="Genomic_DNA"/>
</dbReference>
<sequence length="325" mass="35530">MKRRGGRRHIAGMNPKLEVLAGARDGWFTRSDAAHAGYSDSEIRQRLKCGQWTRLCRDAYVESGAWPDGELPWDRAIRLHKVLTRVVLSRMTSAVAVSHQSAAILHGLPGWGSDLSRVQVTRSTGRTRSDRVTQTHRSPLSPGDTTVVDGLQVTGVARCIVETTCLSSYEAGVVLSDAALRAGLVDQDELIAAADRLKHWPGSPAAGAATRFADGRSESVGESRLRVLMANQGLPAPTLQAEIRDPDGHLLGRVDFLLDRVLIVEFDGAQKYSTDGANVLVAEKWREDRIRELGYSFARFGWADLAHPTRTANRIRRALTHAAAA</sequence>
<gene>
    <name evidence="2" type="ORF">EV643_12718</name>
</gene>
<dbReference type="AlphaFoldDB" id="A0A4R6JEL5"/>
<proteinExistence type="predicted"/>
<name>A0A4R6JEL5_9ACTN</name>
<protein>
    <submittedName>
        <fullName evidence="2">Uncharacterized protein</fullName>
    </submittedName>
</protein>